<dbReference type="InterPro" id="IPR046859">
    <property type="entry name" value="RGPA/RALGAPB_N"/>
</dbReference>
<dbReference type="InterPro" id="IPR016024">
    <property type="entry name" value="ARM-type_fold"/>
</dbReference>
<dbReference type="PANTHER" id="PTHR10063">
    <property type="entry name" value="TUBERIN"/>
    <property type="match status" value="1"/>
</dbReference>
<dbReference type="Proteomes" id="UP000762676">
    <property type="component" value="Unassembled WGS sequence"/>
</dbReference>
<feature type="compositionally biased region" description="Polar residues" evidence="3">
    <location>
        <begin position="716"/>
        <end position="726"/>
    </location>
</feature>
<feature type="compositionally biased region" description="Polar residues" evidence="3">
    <location>
        <begin position="734"/>
        <end position="756"/>
    </location>
</feature>
<dbReference type="PANTHER" id="PTHR10063:SF11">
    <property type="entry name" value="RHO GTPASE-ACTIVATING PROTEIN CG5521-RELATED"/>
    <property type="match status" value="1"/>
</dbReference>
<feature type="compositionally biased region" description="Basic and acidic residues" evidence="3">
    <location>
        <begin position="330"/>
        <end position="341"/>
    </location>
</feature>
<feature type="compositionally biased region" description="Low complexity" evidence="3">
    <location>
        <begin position="1958"/>
        <end position="1971"/>
    </location>
</feature>
<evidence type="ECO:0000256" key="1">
    <source>
        <dbReference type="ARBA" id="ARBA00022468"/>
    </source>
</evidence>
<evidence type="ECO:0000256" key="3">
    <source>
        <dbReference type="SAM" id="MobiDB-lite"/>
    </source>
</evidence>
<feature type="region of interest" description="Disordered" evidence="3">
    <location>
        <begin position="701"/>
        <end position="812"/>
    </location>
</feature>
<dbReference type="InterPro" id="IPR027107">
    <property type="entry name" value="Tuberin/Ral-act_asu"/>
</dbReference>
<evidence type="ECO:0000313" key="6">
    <source>
        <dbReference type="Proteomes" id="UP000762676"/>
    </source>
</evidence>
<feature type="region of interest" description="Disordered" evidence="3">
    <location>
        <begin position="828"/>
        <end position="848"/>
    </location>
</feature>
<dbReference type="GO" id="GO:0051056">
    <property type="term" value="P:regulation of small GTPase mediated signal transduction"/>
    <property type="evidence" value="ECO:0007669"/>
    <property type="project" value="InterPro"/>
</dbReference>
<proteinExistence type="predicted"/>
<dbReference type="InterPro" id="IPR000331">
    <property type="entry name" value="Rap/Ran_GAP_dom"/>
</dbReference>
<feature type="region of interest" description="Disordered" evidence="3">
    <location>
        <begin position="912"/>
        <end position="980"/>
    </location>
</feature>
<dbReference type="Pfam" id="PF20412">
    <property type="entry name" value="RALGAPB_N"/>
    <property type="match status" value="1"/>
</dbReference>
<evidence type="ECO:0000256" key="2">
    <source>
        <dbReference type="ARBA" id="ARBA00022553"/>
    </source>
</evidence>
<dbReference type="GO" id="GO:0005737">
    <property type="term" value="C:cytoplasm"/>
    <property type="evidence" value="ECO:0007669"/>
    <property type="project" value="TreeGrafter"/>
</dbReference>
<comment type="caution">
    <text evidence="5">The sequence shown here is derived from an EMBL/GenBank/DDBJ whole genome shotgun (WGS) entry which is preliminary data.</text>
</comment>
<organism evidence="5 6">
    <name type="scientific">Elysia marginata</name>
    <dbReference type="NCBI Taxonomy" id="1093978"/>
    <lineage>
        <taxon>Eukaryota</taxon>
        <taxon>Metazoa</taxon>
        <taxon>Spiralia</taxon>
        <taxon>Lophotrochozoa</taxon>
        <taxon>Mollusca</taxon>
        <taxon>Gastropoda</taxon>
        <taxon>Heterobranchia</taxon>
        <taxon>Euthyneura</taxon>
        <taxon>Panpulmonata</taxon>
        <taxon>Sacoglossa</taxon>
        <taxon>Placobranchoidea</taxon>
        <taxon>Plakobranchidae</taxon>
        <taxon>Elysia</taxon>
    </lineage>
</organism>
<feature type="compositionally biased region" description="Basic and acidic residues" evidence="3">
    <location>
        <begin position="954"/>
        <end position="968"/>
    </location>
</feature>
<dbReference type="Pfam" id="PF02145">
    <property type="entry name" value="Rap_GAP"/>
    <property type="match status" value="1"/>
</dbReference>
<dbReference type="PROSITE" id="PS50085">
    <property type="entry name" value="RAPGAP"/>
    <property type="match status" value="1"/>
</dbReference>
<feature type="compositionally biased region" description="Basic and acidic residues" evidence="3">
    <location>
        <begin position="912"/>
        <end position="922"/>
    </location>
</feature>
<keyword evidence="1" id="KW-0343">GTPase activation</keyword>
<protein>
    <submittedName>
        <fullName evidence="5">Ral GTPase-activating protein subunit alpha-1</fullName>
    </submittedName>
</protein>
<feature type="compositionally biased region" description="Basic and acidic residues" evidence="3">
    <location>
        <begin position="701"/>
        <end position="715"/>
    </location>
</feature>
<feature type="compositionally biased region" description="Low complexity" evidence="3">
    <location>
        <begin position="931"/>
        <end position="949"/>
    </location>
</feature>
<dbReference type="SUPFAM" id="SSF48371">
    <property type="entry name" value="ARM repeat"/>
    <property type="match status" value="1"/>
</dbReference>
<evidence type="ECO:0000259" key="4">
    <source>
        <dbReference type="PROSITE" id="PS50085"/>
    </source>
</evidence>
<dbReference type="GO" id="GO:0005096">
    <property type="term" value="F:GTPase activator activity"/>
    <property type="evidence" value="ECO:0007669"/>
    <property type="project" value="UniProtKB-KW"/>
</dbReference>
<reference evidence="5 6" key="1">
    <citation type="journal article" date="2021" name="Elife">
        <title>Chloroplast acquisition without the gene transfer in kleptoplastic sea slugs, Plakobranchus ocellatus.</title>
        <authorList>
            <person name="Maeda T."/>
            <person name="Takahashi S."/>
            <person name="Yoshida T."/>
            <person name="Shimamura S."/>
            <person name="Takaki Y."/>
            <person name="Nagai Y."/>
            <person name="Toyoda A."/>
            <person name="Suzuki Y."/>
            <person name="Arimoto A."/>
            <person name="Ishii H."/>
            <person name="Satoh N."/>
            <person name="Nishiyama T."/>
            <person name="Hasebe M."/>
            <person name="Maruyama T."/>
            <person name="Minagawa J."/>
            <person name="Obokata J."/>
            <person name="Shigenobu S."/>
        </authorList>
    </citation>
    <scope>NUCLEOTIDE SEQUENCE [LARGE SCALE GENOMIC DNA]</scope>
</reference>
<dbReference type="InterPro" id="IPR035974">
    <property type="entry name" value="Rap/Ran-GAP_sf"/>
</dbReference>
<dbReference type="SUPFAM" id="SSF111347">
    <property type="entry name" value="Rap/Ran-GAP"/>
    <property type="match status" value="1"/>
</dbReference>
<name>A0AAV4FNA1_9GAST</name>
<evidence type="ECO:0000313" key="5">
    <source>
        <dbReference type="EMBL" id="GFR74888.1"/>
    </source>
</evidence>
<dbReference type="Gene3D" id="3.40.50.11210">
    <property type="entry name" value="Rap/Ran-GAP"/>
    <property type="match status" value="2"/>
</dbReference>
<accession>A0AAV4FNA1</accession>
<keyword evidence="2" id="KW-0597">Phosphoprotein</keyword>
<feature type="domain" description="Rap-GAP" evidence="4">
    <location>
        <begin position="1752"/>
        <end position="1908"/>
    </location>
</feature>
<keyword evidence="6" id="KW-1185">Reference proteome</keyword>
<dbReference type="GO" id="GO:0005634">
    <property type="term" value="C:nucleus"/>
    <property type="evidence" value="ECO:0007669"/>
    <property type="project" value="InterPro"/>
</dbReference>
<feature type="region of interest" description="Disordered" evidence="3">
    <location>
        <begin position="1958"/>
        <end position="1986"/>
    </location>
</feature>
<sequence length="1997" mass="222920">MSSTLAIFRKTAGHSDIKKSAQKVADTRKDTVTRLKHLRLVLDNYEVHDAKKFFQENYSHIYYIFYDNFGTVEADLKQRANKAHREELEGILFIFEKILFLLPEIVHKRWMFHSIGRVIKKLLHPGNSMQLRRQGVRLFLIWYQCLQDNASEECHQIFLNLVPGLGNDGGFDLLSFMTDSSMSSESIGGIIAAGEITAILPSQSEKVSENLTKYFLDSMLNYMVSEVIKIEWMNKEMREQSFQFLFNKFKAKYLHWLLPDFVYRDVYDPVQELPTARSKETMNKKDDPLAVSNCRDSFIFWLANFTITSHKPAPEIHRGLSCSFLTDTSHTGESRDDGKAADDEEEVPSSPGSTSKGAPLSMDLNQQDKEANFNDLHTASEYEIVRSVLFSTRENVNIVHECFRQALLQSFRHTSAIRKVIEVYKEWFQQHEDERPVFMLEPTSPLADLPSPDGGSAGKGEALGRREHFHHGSLSDIMEEDRNFCDDSPSSSALSLQHLSALSDTDSTSQSRSNLRTRSYLGAVHDLADLGDDKDKDVRVGLQRILQVFITNAANIFLLDADDDAHLQDQVELCKRVLNIYRHVVMYVEMNQQTWEQMLKVLLRITSGVLKRNPPSERYRTLGGRLAQPIFQTLIVTWTKANLNVLVTAALWDEFLAVLSSLTSWRELILEWSKTMETLTRVLARQVYGLDLNDLPLERLSEQKEKRRRGKESTKGKPTSLRTTTQKLEKSFSRGWSGSDTQPVNTLRSSTNSAPSPETLVTFERGIKHNKSDGAGGKTRPDLSKQKSLSGEPSPSHTRCPSTSSECLVRSSSEGNIVADPHDLLEKLRASNPPGKERLHSTVEDEHQVPPDVVDPACPQPVASNGATTALTDIEVSNITATCTAELSSMMGPHSVVLQEGEDETSFEEGLCLDKSDKEDGVKGIGSRSCSPTSMRSKSDSRSPSPTSMLIASDPHKDSPTPDRDSLHIDITGPEDTNVNRGMEISVDSLDEQRSIMAGGKARGWMPDVAVVLWQRMLGCLGDVNKIEDADIHATVFDALAELLDTLCRMSDNLGVTENNMLSPPPPEMIPPIHFFSSWLFECLALGNKYKRGKLIAYQLICQSMLRRHEVMPPLKLISQFYQVLHTGLVSSDQDIVNVLVRDCGPRFFSLPLPGCLLLTLDFIKAAGSIISAVDYKEPPRAEAVTVLGSLLCYPHHLQESPVLEPETMNTVKIPANELKDLVLDLLLKAGKREPAGLARCIAVSSVAIFLYGELTHGTLHPKMKEAINVLLGALMCVNKKVAKVASDMLLLLCDHVDRLLDYHPQMPKKITEAIASTISALIPSHGASSNSDEEKRLIVSMMFCMVEWCLKMPMPLLMETTDTDKSCIYKVFRVLHSAVTGHSSSSLTRVSKSLSDFLLDTDYTNIWETSQNISSGSAPTSSAQRPFSADASLTDAMTDPGHSLPLPQADSVRKSETDIVKLAARALMSHLVNHMSHFPMGSGAARLHTTVQEHHDLAEYIEEDLRPEIFNAPNVQLFVLNHRCLISFIELAAVDAPGGGVTAGLMTAKTVCRIIVRDLCGKYCWENSVLYSPPWCTKGSSRLNAQTLLGLASGGELEPLLIQEENDVAMAEPITSTHIVGQLPDYEVVGMEGDNLNNMLAYIGESSPECLLCPGQPLNRAARLPEDVTEAAEQSLAHLIGQQSEVEQEHCKVHRSDNNMVAPPEMPTESQDPVSPFQMCRMLLDQMGLLSWEKRCHFDLLKKNDKVLREVKNLDAQKCRETHKIAVIYIAQGQEDKNSILSNNSASRAFEDFVAGLGWEMRHLGNDEVHIVWSEHSRDYRRGIIPTEFGDIVIIIYPMPSDLYRIQICRKPEVPFFGPLFDGAIVDHNVLSGLVRATAVNASRLKRSLMPFFHSFYEERAKCLETIIQQHTEHTMFEEFAENVFAPMLPTNATIVDCSMPSESSSSSLNEILQLSQSGQSSELQQSQVSPNSSKQKGRKPQSALWQKGLDNLVFL</sequence>
<feature type="region of interest" description="Disordered" evidence="3">
    <location>
        <begin position="328"/>
        <end position="361"/>
    </location>
</feature>
<gene>
    <name evidence="5" type="ORF">ElyMa_003904900</name>
</gene>
<feature type="region of interest" description="Disordered" evidence="3">
    <location>
        <begin position="442"/>
        <end position="462"/>
    </location>
</feature>
<dbReference type="EMBL" id="BMAT01007946">
    <property type="protein sequence ID" value="GFR74888.1"/>
    <property type="molecule type" value="Genomic_DNA"/>
</dbReference>
<feature type="compositionally biased region" description="Polar residues" evidence="3">
    <location>
        <begin position="786"/>
        <end position="812"/>
    </location>
</feature>